<keyword evidence="1" id="KW-0732">Signal</keyword>
<gene>
    <name evidence="2" type="ORF">AT728_37625</name>
</gene>
<evidence type="ECO:0000313" key="2">
    <source>
        <dbReference type="EMBL" id="KUF13059.1"/>
    </source>
</evidence>
<reference evidence="2 3" key="1">
    <citation type="submission" date="2015-12" db="EMBL/GenBank/DDBJ databases">
        <title>Draft genome sequence of Streptomyces silvensis ATCC 53525, a producer of novel hormone antagonists.</title>
        <authorList>
            <person name="Johnston C.W."/>
            <person name="Li Y."/>
            <person name="Magarvey N.A."/>
        </authorList>
    </citation>
    <scope>NUCLEOTIDE SEQUENCE [LARGE SCALE GENOMIC DNA]</scope>
    <source>
        <strain evidence="2 3">ATCC 53525</strain>
    </source>
</reference>
<comment type="caution">
    <text evidence="2">The sequence shown here is derived from an EMBL/GenBank/DDBJ whole genome shotgun (WGS) entry which is preliminary data.</text>
</comment>
<dbReference type="EMBL" id="LOCL01000083">
    <property type="protein sequence ID" value="KUF13059.1"/>
    <property type="molecule type" value="Genomic_DNA"/>
</dbReference>
<evidence type="ECO:0000313" key="3">
    <source>
        <dbReference type="Proteomes" id="UP000054804"/>
    </source>
</evidence>
<protein>
    <submittedName>
        <fullName evidence="2">Uncharacterized protein</fullName>
    </submittedName>
</protein>
<evidence type="ECO:0000256" key="1">
    <source>
        <dbReference type="SAM" id="SignalP"/>
    </source>
</evidence>
<feature type="signal peptide" evidence="1">
    <location>
        <begin position="1"/>
        <end position="27"/>
    </location>
</feature>
<sequence length="126" mass="13323">MSKVRMGTAAAVLAAGMIMGATVPSEAAARELGAYQPKAQNGKVWASGIYKGYKKVCVQLLQESFGTLPPVVAASKCQNVAPSSIGSTSVGIKCPREGIFRTLMSGTRTNNRKDIKDSAPRFVKCR</sequence>
<dbReference type="Proteomes" id="UP000054804">
    <property type="component" value="Unassembled WGS sequence"/>
</dbReference>
<organism evidence="2 3">
    <name type="scientific">Streptomyces silvensis</name>
    <dbReference type="NCBI Taxonomy" id="1765722"/>
    <lineage>
        <taxon>Bacteria</taxon>
        <taxon>Bacillati</taxon>
        <taxon>Actinomycetota</taxon>
        <taxon>Actinomycetes</taxon>
        <taxon>Kitasatosporales</taxon>
        <taxon>Streptomycetaceae</taxon>
        <taxon>Streptomyces</taxon>
    </lineage>
</organism>
<dbReference type="RefSeq" id="WP_058852747.1">
    <property type="nucleotide sequence ID" value="NZ_LOCL01000083.1"/>
</dbReference>
<feature type="chain" id="PRO_5006936610" evidence="1">
    <location>
        <begin position="28"/>
        <end position="126"/>
    </location>
</feature>
<keyword evidence="3" id="KW-1185">Reference proteome</keyword>
<accession>A0A0W7WR30</accession>
<dbReference type="AlphaFoldDB" id="A0A0W7WR30"/>
<dbReference type="OrthoDB" id="4321937at2"/>
<name>A0A0W7WR30_9ACTN</name>
<proteinExistence type="predicted"/>